<dbReference type="Pfam" id="PF00702">
    <property type="entry name" value="Hydrolase"/>
    <property type="match status" value="1"/>
</dbReference>
<evidence type="ECO:0000313" key="1">
    <source>
        <dbReference type="EMBL" id="GLR18595.1"/>
    </source>
</evidence>
<proteinExistence type="predicted"/>
<evidence type="ECO:0000313" key="2">
    <source>
        <dbReference type="Proteomes" id="UP001156666"/>
    </source>
</evidence>
<comment type="caution">
    <text evidence="1">The sequence shown here is derived from an EMBL/GenBank/DDBJ whole genome shotgun (WGS) entry which is preliminary data.</text>
</comment>
<dbReference type="Gene3D" id="3.40.50.1000">
    <property type="entry name" value="HAD superfamily/HAD-like"/>
    <property type="match status" value="1"/>
</dbReference>
<dbReference type="InterPro" id="IPR023214">
    <property type="entry name" value="HAD_sf"/>
</dbReference>
<dbReference type="InterPro" id="IPR023198">
    <property type="entry name" value="PGP-like_dom2"/>
</dbReference>
<dbReference type="SUPFAM" id="SSF56784">
    <property type="entry name" value="HAD-like"/>
    <property type="match status" value="1"/>
</dbReference>
<accession>A0AA37SRP4</accession>
<gene>
    <name evidence="1" type="ORF">GCM10007940_32110</name>
</gene>
<dbReference type="NCBIfam" id="TIGR01509">
    <property type="entry name" value="HAD-SF-IA-v3"/>
    <property type="match status" value="1"/>
</dbReference>
<reference evidence="1" key="1">
    <citation type="journal article" date="2014" name="Int. J. Syst. Evol. Microbiol.">
        <title>Complete genome sequence of Corynebacterium casei LMG S-19264T (=DSM 44701T), isolated from a smear-ripened cheese.</title>
        <authorList>
            <consortium name="US DOE Joint Genome Institute (JGI-PGF)"/>
            <person name="Walter F."/>
            <person name="Albersmeier A."/>
            <person name="Kalinowski J."/>
            <person name="Ruckert C."/>
        </authorList>
    </citation>
    <scope>NUCLEOTIDE SEQUENCE</scope>
    <source>
        <strain evidence="1">NBRC 108769</strain>
    </source>
</reference>
<dbReference type="PANTHER" id="PTHR43611">
    <property type="entry name" value="ALPHA-D-GLUCOSE 1-PHOSPHATE PHOSPHATASE"/>
    <property type="match status" value="1"/>
</dbReference>
<reference evidence="1" key="2">
    <citation type="submission" date="2023-01" db="EMBL/GenBank/DDBJ databases">
        <title>Draft genome sequence of Portibacter lacus strain NBRC 108769.</title>
        <authorList>
            <person name="Sun Q."/>
            <person name="Mori K."/>
        </authorList>
    </citation>
    <scope>NUCLEOTIDE SEQUENCE</scope>
    <source>
        <strain evidence="1">NBRC 108769</strain>
    </source>
</reference>
<dbReference type="InterPro" id="IPR036412">
    <property type="entry name" value="HAD-like_sf"/>
</dbReference>
<dbReference type="EMBL" id="BSOH01000021">
    <property type="protein sequence ID" value="GLR18595.1"/>
    <property type="molecule type" value="Genomic_DNA"/>
</dbReference>
<name>A0AA37SRP4_9BACT</name>
<dbReference type="SFLD" id="SFLDS00003">
    <property type="entry name" value="Haloacid_Dehalogenase"/>
    <property type="match status" value="1"/>
</dbReference>
<dbReference type="SFLD" id="SFLDG01129">
    <property type="entry name" value="C1.5:_HAD__Beta-PGM__Phosphata"/>
    <property type="match status" value="1"/>
</dbReference>
<dbReference type="PANTHER" id="PTHR43611:SF3">
    <property type="entry name" value="FLAVIN MONONUCLEOTIDE HYDROLASE 1, CHLOROPLATIC"/>
    <property type="match status" value="1"/>
</dbReference>
<sequence>MIKTIIFDFGNVLYDLNLPLFYSNMSTLLQEDVTDGLPEELSRAIVDYDASLINTETFIWKFQHYKNGDLDPLAIINCWNSMLDKFPAHRWDFLEKLNEKYNLYLLSNINELHLSTVYKHITKVHGRIDFETKYFKAVFYSHLIHLTKPNKEIYEYVQDGLHLKGSELLFIDDRKENVEAAKAYGWNAIQHNPEVDIVNVFDVYVGQF</sequence>
<dbReference type="Gene3D" id="1.10.150.240">
    <property type="entry name" value="Putative phosphatase, domain 2"/>
    <property type="match status" value="1"/>
</dbReference>
<protein>
    <submittedName>
        <fullName evidence="1">Haloacid dehalogenase</fullName>
    </submittedName>
</protein>
<dbReference type="InterPro" id="IPR006439">
    <property type="entry name" value="HAD-SF_hydro_IA"/>
</dbReference>
<organism evidence="1 2">
    <name type="scientific">Portibacter lacus</name>
    <dbReference type="NCBI Taxonomy" id="1099794"/>
    <lineage>
        <taxon>Bacteria</taxon>
        <taxon>Pseudomonadati</taxon>
        <taxon>Bacteroidota</taxon>
        <taxon>Saprospiria</taxon>
        <taxon>Saprospirales</taxon>
        <taxon>Haliscomenobacteraceae</taxon>
        <taxon>Portibacter</taxon>
    </lineage>
</organism>
<dbReference type="RefSeq" id="WP_235294281.1">
    <property type="nucleotide sequence ID" value="NZ_BSOH01000021.1"/>
</dbReference>
<dbReference type="Proteomes" id="UP001156666">
    <property type="component" value="Unassembled WGS sequence"/>
</dbReference>
<keyword evidence="2" id="KW-1185">Reference proteome</keyword>
<dbReference type="AlphaFoldDB" id="A0AA37SRP4"/>